<reference evidence="2 3" key="1">
    <citation type="submission" date="2018-11" db="EMBL/GenBank/DDBJ databases">
        <authorList>
            <consortium name="Pathogen Informatics"/>
        </authorList>
    </citation>
    <scope>NUCLEOTIDE SEQUENCE [LARGE SCALE GENOMIC DNA]</scope>
</reference>
<dbReference type="WBParaSite" id="HPBE_0000888801-mRNA-1">
    <property type="protein sequence ID" value="HPBE_0000888801-mRNA-1"/>
    <property type="gene ID" value="HPBE_0000888801"/>
</dbReference>
<name>A0A183FN53_HELPZ</name>
<proteinExistence type="predicted"/>
<dbReference type="AlphaFoldDB" id="A0A183FN53"/>
<accession>A0A183FN53</accession>
<evidence type="ECO:0000313" key="3">
    <source>
        <dbReference type="Proteomes" id="UP000050761"/>
    </source>
</evidence>
<protein>
    <submittedName>
        <fullName evidence="2 4">Uncharacterized protein</fullName>
    </submittedName>
</protein>
<feature type="compositionally biased region" description="Basic and acidic residues" evidence="1">
    <location>
        <begin position="22"/>
        <end position="32"/>
    </location>
</feature>
<dbReference type="Proteomes" id="UP000050761">
    <property type="component" value="Unassembled WGS sequence"/>
</dbReference>
<gene>
    <name evidence="2" type="ORF">HPBE_LOCUS8889</name>
</gene>
<evidence type="ECO:0000313" key="4">
    <source>
        <dbReference type="WBParaSite" id="HPBE_0000888801-mRNA-1"/>
    </source>
</evidence>
<evidence type="ECO:0000313" key="2">
    <source>
        <dbReference type="EMBL" id="VDO78242.1"/>
    </source>
</evidence>
<reference evidence="4" key="2">
    <citation type="submission" date="2019-09" db="UniProtKB">
        <authorList>
            <consortium name="WormBaseParasite"/>
        </authorList>
    </citation>
    <scope>IDENTIFICATION</scope>
</reference>
<organism evidence="3 4">
    <name type="scientific">Heligmosomoides polygyrus</name>
    <name type="common">Parasitic roundworm</name>
    <dbReference type="NCBI Taxonomy" id="6339"/>
    <lineage>
        <taxon>Eukaryota</taxon>
        <taxon>Metazoa</taxon>
        <taxon>Ecdysozoa</taxon>
        <taxon>Nematoda</taxon>
        <taxon>Chromadorea</taxon>
        <taxon>Rhabditida</taxon>
        <taxon>Rhabditina</taxon>
        <taxon>Rhabditomorpha</taxon>
        <taxon>Strongyloidea</taxon>
        <taxon>Heligmosomidae</taxon>
        <taxon>Heligmosomoides</taxon>
    </lineage>
</organism>
<dbReference type="EMBL" id="UZAH01026280">
    <property type="protein sequence ID" value="VDO78242.1"/>
    <property type="molecule type" value="Genomic_DNA"/>
</dbReference>
<accession>A0A3P8C1W4</accession>
<keyword evidence="3" id="KW-1185">Reference proteome</keyword>
<feature type="region of interest" description="Disordered" evidence="1">
    <location>
        <begin position="1"/>
        <end position="43"/>
    </location>
</feature>
<evidence type="ECO:0000256" key="1">
    <source>
        <dbReference type="SAM" id="MobiDB-lite"/>
    </source>
</evidence>
<sequence length="78" mass="8836">MRVREVRANNWQSPQQQQQQQRLEHGHEHEQQQQRSAAHMPDGQNIAGASWLVTPITSTMLIIHGDDVVVVVDGDGCR</sequence>